<evidence type="ECO:0000313" key="2">
    <source>
        <dbReference type="Proteomes" id="UP000094224"/>
    </source>
</evidence>
<dbReference type="OrthoDB" id="4731821at2"/>
<accession>A0A1E3T2Z3</accession>
<dbReference type="Proteomes" id="UP000094224">
    <property type="component" value="Unassembled WGS sequence"/>
</dbReference>
<name>A0A1E3T2Z3_9MYCO</name>
<proteinExistence type="predicted"/>
<dbReference type="EMBL" id="MIHC01000007">
    <property type="protein sequence ID" value="ODR08770.1"/>
    <property type="molecule type" value="Genomic_DNA"/>
</dbReference>
<evidence type="ECO:0008006" key="3">
    <source>
        <dbReference type="Google" id="ProtNLM"/>
    </source>
</evidence>
<organism evidence="1 2">
    <name type="scientific">Mycobacterium sherrisii</name>
    <dbReference type="NCBI Taxonomy" id="243061"/>
    <lineage>
        <taxon>Bacteria</taxon>
        <taxon>Bacillati</taxon>
        <taxon>Actinomycetota</taxon>
        <taxon>Actinomycetes</taxon>
        <taxon>Mycobacteriales</taxon>
        <taxon>Mycobacteriaceae</taxon>
        <taxon>Mycobacterium</taxon>
        <taxon>Mycobacterium simiae complex</taxon>
    </lineage>
</organism>
<gene>
    <name evidence="1" type="ORF">BHQ21_05685</name>
</gene>
<sequence>MLMIAAAHHPAIARASDDSIDIVPGVAIIPAPGWTAADRGPNWVALSNADSSAQLQVAVKPTSAPDAVATLQADIDQLSATAGADLTNVQPLTAPKTKALQGNNFQQEAFVDYTATAGAPQGPVPVLGTFSELWNTTSRQTAFVYYRQNHNATSQAVNDGGAMIASML</sequence>
<keyword evidence="2" id="KW-1185">Reference proteome</keyword>
<protein>
    <recommendedName>
        <fullName evidence="3">Alanine and proline-rich secreted protein Apa</fullName>
    </recommendedName>
</protein>
<dbReference type="AlphaFoldDB" id="A0A1E3T2Z3"/>
<comment type="caution">
    <text evidence="1">The sequence shown here is derived from an EMBL/GenBank/DDBJ whole genome shotgun (WGS) entry which is preliminary data.</text>
</comment>
<reference evidence="2" key="1">
    <citation type="submission" date="2016-09" db="EMBL/GenBank/DDBJ databases">
        <authorList>
            <person name="Greninger A.L."/>
            <person name="Jerome K.R."/>
            <person name="Mcnair B."/>
            <person name="Wallis C."/>
            <person name="Fang F."/>
        </authorList>
    </citation>
    <scope>NUCLEOTIDE SEQUENCE [LARGE SCALE GENOMIC DNA]</scope>
    <source>
        <strain evidence="2">BC1_M4</strain>
    </source>
</reference>
<evidence type="ECO:0000313" key="1">
    <source>
        <dbReference type="EMBL" id="ODR08770.1"/>
    </source>
</evidence>